<organism evidence="1">
    <name type="scientific">Trepomonas sp. PC1</name>
    <dbReference type="NCBI Taxonomy" id="1076344"/>
    <lineage>
        <taxon>Eukaryota</taxon>
        <taxon>Metamonada</taxon>
        <taxon>Diplomonadida</taxon>
        <taxon>Hexamitidae</taxon>
        <taxon>Hexamitinae</taxon>
        <taxon>Trepomonas</taxon>
    </lineage>
</organism>
<name>A0A146K0J2_9EUKA</name>
<reference evidence="1" key="1">
    <citation type="submission" date="2015-07" db="EMBL/GenBank/DDBJ databases">
        <title>Adaptation to a free-living lifestyle via gene acquisitions in the diplomonad Trepomonas sp. PC1.</title>
        <authorList>
            <person name="Xu F."/>
            <person name="Jerlstrom-Hultqvist J."/>
            <person name="Kolisko M."/>
            <person name="Simpson A.G.B."/>
            <person name="Roger A.J."/>
            <person name="Svard S.G."/>
            <person name="Andersson J.O."/>
        </authorList>
    </citation>
    <scope>NUCLEOTIDE SEQUENCE</scope>
    <source>
        <strain evidence="1">PC1</strain>
    </source>
</reference>
<sequence length="386" mass="45308">TNEYQFVSTTLSHLKSIFNNKQTVSQFQKLRLHTKPTFDDLQSAILQTGISSNCYHYRFLQEDQLLAIFNTLQQCSLKPEQQFAPVDISSLVLYIFKYYNLQKHSQLKLDDVSQLETILYNIIGIVKIYFKAERITKDIQISSLAQLAFEQNTEKCQELKEFNRNLQSFKPQFSKQVIYHGKILKPEYFDTVQAQLGEKEKLIQKFIDSTSIVEDFDALNAEISQICYKKQNMIDQMYSVINTELMMQHPEKIFALMRVKQKINDYKNQIITLAIFNIIDGRFEHNNKILEHHLKNQGKNGIGLLDVILAKLEQNTHVARFLVTMNLQQHQMKNLELMERVGEFILENFSKFSEDVKEILYSMSGQQMKLFGGEKIVQLVEVMDWW</sequence>
<gene>
    <name evidence="1" type="ORF">TPC1_31259</name>
</gene>
<evidence type="ECO:0000313" key="1">
    <source>
        <dbReference type="EMBL" id="JAP89246.1"/>
    </source>
</evidence>
<protein>
    <submittedName>
        <fullName evidence="1">Uncharacterized protein</fullName>
    </submittedName>
</protein>
<dbReference type="EMBL" id="GDID01007360">
    <property type="protein sequence ID" value="JAP89246.1"/>
    <property type="molecule type" value="Transcribed_RNA"/>
</dbReference>
<proteinExistence type="predicted"/>
<feature type="non-terminal residue" evidence="1">
    <location>
        <position position="386"/>
    </location>
</feature>
<accession>A0A146K0J2</accession>
<feature type="non-terminal residue" evidence="1">
    <location>
        <position position="1"/>
    </location>
</feature>
<dbReference type="AlphaFoldDB" id="A0A146K0J2"/>